<dbReference type="EC" id="2.4.1.-" evidence="6"/>
<evidence type="ECO:0000259" key="4">
    <source>
        <dbReference type="Pfam" id="PF06722"/>
    </source>
</evidence>
<dbReference type="InterPro" id="IPR010610">
    <property type="entry name" value="EryCIII-like_C"/>
</dbReference>
<evidence type="ECO:0000259" key="5">
    <source>
        <dbReference type="Pfam" id="PF21036"/>
    </source>
</evidence>
<keyword evidence="2 6" id="KW-0328">Glycosyltransferase</keyword>
<dbReference type="InterPro" id="IPR048284">
    <property type="entry name" value="EryCIII-like_N"/>
</dbReference>
<keyword evidence="3 6" id="KW-0808">Transferase</keyword>
<sequence length="388" mass="42438">MRVLIISTPVSSHLSPMVPLAWALRAAGHDVLVIGQPDVMGMAASAGLNAVRVGERFQVEEVLKENLKDGERLVESHTEPEPEVMDNYFDLWFGHQRTMLPQYLDFARAFRPHLLVCDLLEYSAPVIGALLGVPVVRHRWSVDFLTGFVRPQARTALHDTCRELGLDALPDPTLVLDPCPPTLQLPDAEPGTPIRAVPFNGNGQLPEWRRQEWGAERPVRRVAVSLGLRTLQLNGVPHVRRILRAFEGLADTEAVATVEPEFHEAVGPLPANVRMIDPIPLHLLFGGCDAVVHHGGAGTTMTSIAFGLPQLVLPQLADMFATGERLAARGAAVTVPEAARQDDPEELHKALVTVLDEPGHTVAARELRAETERMPTPAQVVGDLERLV</sequence>
<dbReference type="Proteomes" id="UP001236795">
    <property type="component" value="Unassembled WGS sequence"/>
</dbReference>
<comment type="similarity">
    <text evidence="1">Belongs to the glycosyltransferase 28 family.</text>
</comment>
<dbReference type="InterPro" id="IPR050426">
    <property type="entry name" value="Glycosyltransferase_28"/>
</dbReference>
<dbReference type="CDD" id="cd03784">
    <property type="entry name" value="GT1_Gtf-like"/>
    <property type="match status" value="1"/>
</dbReference>
<dbReference type="GO" id="GO:0016757">
    <property type="term" value="F:glycosyltransferase activity"/>
    <property type="evidence" value="ECO:0007669"/>
    <property type="project" value="UniProtKB-KW"/>
</dbReference>
<organism evidence="6 7">
    <name type="scientific">Streptomyces thermodiastaticus</name>
    <dbReference type="NCBI Taxonomy" id="44061"/>
    <lineage>
        <taxon>Bacteria</taxon>
        <taxon>Bacillati</taxon>
        <taxon>Actinomycetota</taxon>
        <taxon>Actinomycetes</taxon>
        <taxon>Kitasatosporales</taxon>
        <taxon>Streptomycetaceae</taxon>
        <taxon>Streptomyces</taxon>
    </lineage>
</organism>
<comment type="caution">
    <text evidence="6">The sequence shown here is derived from an EMBL/GenBank/DDBJ whole genome shotgun (WGS) entry which is preliminary data.</text>
</comment>
<evidence type="ECO:0000313" key="7">
    <source>
        <dbReference type="Proteomes" id="UP001236795"/>
    </source>
</evidence>
<reference evidence="6 7" key="1">
    <citation type="submission" date="2023-07" db="EMBL/GenBank/DDBJ databases">
        <title>Genomic Encyclopedia of Type Strains, Phase IV (KMG-IV): sequencing the most valuable type-strain genomes for metagenomic binning, comparative biology and taxonomic classification.</title>
        <authorList>
            <person name="Goeker M."/>
        </authorList>
    </citation>
    <scope>NUCLEOTIDE SEQUENCE [LARGE SCALE GENOMIC DNA]</scope>
    <source>
        <strain evidence="6 7">DSM 40573</strain>
    </source>
</reference>
<feature type="domain" description="Erythromycin biosynthesis protein CIII-like C-terminal" evidence="4">
    <location>
        <begin position="250"/>
        <end position="387"/>
    </location>
</feature>
<accession>A0ABU0KJC1</accession>
<keyword evidence="7" id="KW-1185">Reference proteome</keyword>
<evidence type="ECO:0000256" key="2">
    <source>
        <dbReference type="ARBA" id="ARBA00022676"/>
    </source>
</evidence>
<feature type="domain" description="Erythromycin biosynthesis protein CIII-like N-terminal" evidence="5">
    <location>
        <begin position="22"/>
        <end position="227"/>
    </location>
</feature>
<evidence type="ECO:0000256" key="1">
    <source>
        <dbReference type="ARBA" id="ARBA00006962"/>
    </source>
</evidence>
<dbReference type="PANTHER" id="PTHR48050">
    <property type="entry name" value="STEROL 3-BETA-GLUCOSYLTRANSFERASE"/>
    <property type="match status" value="1"/>
</dbReference>
<dbReference type="SUPFAM" id="SSF53756">
    <property type="entry name" value="UDP-Glycosyltransferase/glycogen phosphorylase"/>
    <property type="match status" value="1"/>
</dbReference>
<dbReference type="Gene3D" id="3.40.50.2000">
    <property type="entry name" value="Glycogen Phosphorylase B"/>
    <property type="match status" value="2"/>
</dbReference>
<dbReference type="PANTHER" id="PTHR48050:SF13">
    <property type="entry name" value="STEROL 3-BETA-GLUCOSYLTRANSFERASE UGT80A2"/>
    <property type="match status" value="1"/>
</dbReference>
<protein>
    <submittedName>
        <fullName evidence="6">Glycosyltransferase</fullName>
        <ecNumber evidence="6">2.4.1.-</ecNumber>
    </submittedName>
</protein>
<dbReference type="Pfam" id="PF06722">
    <property type="entry name" value="EryCIII-like_C"/>
    <property type="match status" value="1"/>
</dbReference>
<gene>
    <name evidence="6" type="ORF">QO019_004378</name>
</gene>
<dbReference type="Pfam" id="PF21036">
    <property type="entry name" value="EryCIII-like_N"/>
    <property type="match status" value="1"/>
</dbReference>
<proteinExistence type="inferred from homology"/>
<evidence type="ECO:0000313" key="6">
    <source>
        <dbReference type="EMBL" id="MDQ0489501.1"/>
    </source>
</evidence>
<dbReference type="InterPro" id="IPR002213">
    <property type="entry name" value="UDP_glucos_trans"/>
</dbReference>
<name>A0ABU0KJC1_9ACTN</name>
<dbReference type="RefSeq" id="WP_019524840.1">
    <property type="nucleotide sequence ID" value="NZ_JAUSWC010000016.1"/>
</dbReference>
<dbReference type="EMBL" id="JAUSWC010000016">
    <property type="protein sequence ID" value="MDQ0489501.1"/>
    <property type="molecule type" value="Genomic_DNA"/>
</dbReference>
<evidence type="ECO:0000256" key="3">
    <source>
        <dbReference type="ARBA" id="ARBA00022679"/>
    </source>
</evidence>